<protein>
    <submittedName>
        <fullName evidence="1">Uncharacterized protein</fullName>
    </submittedName>
</protein>
<organism evidence="1 2">
    <name type="scientific">Sphingopyxis lindanitolerans</name>
    <dbReference type="NCBI Taxonomy" id="2054227"/>
    <lineage>
        <taxon>Bacteria</taxon>
        <taxon>Pseudomonadati</taxon>
        <taxon>Pseudomonadota</taxon>
        <taxon>Alphaproteobacteria</taxon>
        <taxon>Sphingomonadales</taxon>
        <taxon>Sphingomonadaceae</taxon>
        <taxon>Sphingopyxis</taxon>
    </lineage>
</organism>
<dbReference type="OrthoDB" id="7407088at2"/>
<evidence type="ECO:0000313" key="1">
    <source>
        <dbReference type="EMBL" id="PQM27673.1"/>
    </source>
</evidence>
<dbReference type="EMBL" id="PHFW01000002">
    <property type="protein sequence ID" value="PQM27673.1"/>
    <property type="molecule type" value="Genomic_DNA"/>
</dbReference>
<reference evidence="2" key="1">
    <citation type="submission" date="2017-11" db="EMBL/GenBank/DDBJ databases">
        <title>The complete genome sequence of Sphingopyxis pomeranensis sp. nov. strain WS5A3p.</title>
        <authorList>
            <person name="Kaminski M.A."/>
        </authorList>
    </citation>
    <scope>NUCLEOTIDE SEQUENCE [LARGE SCALE GENOMIC DNA]</scope>
    <source>
        <strain evidence="2">WS5A3p</strain>
    </source>
</reference>
<accession>A0A2S8B5Q7</accession>
<sequence>MILKEWVRIIASMKIAEIREVTVLLSGMKGADERDAAEEVRLQEYINSLPGRPDNGNAEMLRQARHRAGRCCNCGKAKIETEEQVK</sequence>
<proteinExistence type="predicted"/>
<gene>
    <name evidence="1" type="ORF">CVO77_03635</name>
</gene>
<evidence type="ECO:0000313" key="2">
    <source>
        <dbReference type="Proteomes" id="UP000238954"/>
    </source>
</evidence>
<dbReference type="AlphaFoldDB" id="A0A2S8B5Q7"/>
<comment type="caution">
    <text evidence="1">The sequence shown here is derived from an EMBL/GenBank/DDBJ whole genome shotgun (WGS) entry which is preliminary data.</text>
</comment>
<dbReference type="RefSeq" id="WP_105997934.1">
    <property type="nucleotide sequence ID" value="NZ_CM009578.1"/>
</dbReference>
<name>A0A2S8B5Q7_9SPHN</name>
<keyword evidence="2" id="KW-1185">Reference proteome</keyword>
<dbReference type="Proteomes" id="UP000238954">
    <property type="component" value="Chromosome"/>
</dbReference>